<proteinExistence type="predicted"/>
<evidence type="ECO:0000259" key="4">
    <source>
        <dbReference type="PROSITE" id="PS50987"/>
    </source>
</evidence>
<dbReference type="Pfam" id="PF01022">
    <property type="entry name" value="HTH_5"/>
    <property type="match status" value="1"/>
</dbReference>
<sequence length="111" mass="12231">MIQRCLDEQSIISASKLLAAMENPKRLAILRILVDAEIPVGELAHRVGLSQSALSQHLAKLRNANVVQTRREAQVIYYFSDSDAVRRILATLEAIFREQPPVSPAAAPSGR</sequence>
<dbReference type="PROSITE" id="PS50987">
    <property type="entry name" value="HTH_ARSR_2"/>
    <property type="match status" value="1"/>
</dbReference>
<dbReference type="GO" id="GO:0003700">
    <property type="term" value="F:DNA-binding transcription factor activity"/>
    <property type="evidence" value="ECO:0007669"/>
    <property type="project" value="InterPro"/>
</dbReference>
<dbReference type="NCBIfam" id="NF033788">
    <property type="entry name" value="HTH_metalloreg"/>
    <property type="match status" value="1"/>
</dbReference>
<evidence type="ECO:0000256" key="1">
    <source>
        <dbReference type="ARBA" id="ARBA00023015"/>
    </source>
</evidence>
<dbReference type="CDD" id="cd00090">
    <property type="entry name" value="HTH_ARSR"/>
    <property type="match status" value="1"/>
</dbReference>
<name>A0AA44F5L8_AGRTU</name>
<dbReference type="GO" id="GO:0003677">
    <property type="term" value="F:DNA binding"/>
    <property type="evidence" value="ECO:0007669"/>
    <property type="project" value="UniProtKB-KW"/>
</dbReference>
<gene>
    <name evidence="5" type="ORF">G6M46_12840</name>
</gene>
<dbReference type="Gene3D" id="1.10.10.10">
    <property type="entry name" value="Winged helix-like DNA-binding domain superfamily/Winged helix DNA-binding domain"/>
    <property type="match status" value="1"/>
</dbReference>
<protein>
    <submittedName>
        <fullName evidence="5">Winged helix-turn-helix transcriptional regulator</fullName>
    </submittedName>
</protein>
<dbReference type="PANTHER" id="PTHR43132">
    <property type="entry name" value="ARSENICAL RESISTANCE OPERON REPRESSOR ARSR-RELATED"/>
    <property type="match status" value="1"/>
</dbReference>
<dbReference type="Proteomes" id="UP000702952">
    <property type="component" value="Unassembled WGS sequence"/>
</dbReference>
<dbReference type="PRINTS" id="PR00778">
    <property type="entry name" value="HTHARSR"/>
</dbReference>
<dbReference type="InterPro" id="IPR011991">
    <property type="entry name" value="ArsR-like_HTH"/>
</dbReference>
<dbReference type="InterPro" id="IPR001845">
    <property type="entry name" value="HTH_ArsR_DNA-bd_dom"/>
</dbReference>
<dbReference type="SMART" id="SM00418">
    <property type="entry name" value="HTH_ARSR"/>
    <property type="match status" value="1"/>
</dbReference>
<dbReference type="InterPro" id="IPR051011">
    <property type="entry name" value="Metal_resp_trans_reg"/>
</dbReference>
<accession>A0AA44F5L8</accession>
<keyword evidence="1" id="KW-0805">Transcription regulation</keyword>
<evidence type="ECO:0000313" key="5">
    <source>
        <dbReference type="EMBL" id="NTC29048.1"/>
    </source>
</evidence>
<evidence type="ECO:0000256" key="3">
    <source>
        <dbReference type="ARBA" id="ARBA00023163"/>
    </source>
</evidence>
<dbReference type="AlphaFoldDB" id="A0AA44F5L8"/>
<reference evidence="5" key="1">
    <citation type="journal article" date="2020" name="Science">
        <title>Unexpected conservation and global transmission of agrobacterial virulence plasmids.</title>
        <authorList>
            <person name="Weisberg A.J."/>
            <person name="Davis E.W. 2nd"/>
            <person name="Tabima J."/>
            <person name="Belcher M.S."/>
            <person name="Miller M."/>
            <person name="Kuo C.H."/>
            <person name="Loper J.E."/>
            <person name="Grunwald N.J."/>
            <person name="Putnam M.L."/>
            <person name="Chang J.H."/>
        </authorList>
    </citation>
    <scope>NUCLEOTIDE SEQUENCE</scope>
    <source>
        <strain evidence="5">17-1853-1a</strain>
    </source>
</reference>
<dbReference type="InterPro" id="IPR036388">
    <property type="entry name" value="WH-like_DNA-bd_sf"/>
</dbReference>
<keyword evidence="2" id="KW-0238">DNA-binding</keyword>
<dbReference type="InterPro" id="IPR036390">
    <property type="entry name" value="WH_DNA-bd_sf"/>
</dbReference>
<organism evidence="5 6">
    <name type="scientific">Agrobacterium tumefaciens</name>
    <dbReference type="NCBI Taxonomy" id="358"/>
    <lineage>
        <taxon>Bacteria</taxon>
        <taxon>Pseudomonadati</taxon>
        <taxon>Pseudomonadota</taxon>
        <taxon>Alphaproteobacteria</taxon>
        <taxon>Hyphomicrobiales</taxon>
        <taxon>Rhizobiaceae</taxon>
        <taxon>Rhizobium/Agrobacterium group</taxon>
        <taxon>Agrobacterium</taxon>
        <taxon>Agrobacterium tumefaciens complex</taxon>
    </lineage>
</organism>
<comment type="caution">
    <text evidence="5">The sequence shown here is derived from an EMBL/GenBank/DDBJ whole genome shotgun (WGS) entry which is preliminary data.</text>
</comment>
<dbReference type="EMBL" id="JAAMAY010000021">
    <property type="protein sequence ID" value="NTC29048.1"/>
    <property type="molecule type" value="Genomic_DNA"/>
</dbReference>
<dbReference type="SUPFAM" id="SSF46785">
    <property type="entry name" value="Winged helix' DNA-binding domain"/>
    <property type="match status" value="1"/>
</dbReference>
<evidence type="ECO:0000256" key="2">
    <source>
        <dbReference type="ARBA" id="ARBA00023125"/>
    </source>
</evidence>
<feature type="domain" description="HTH arsR-type" evidence="4">
    <location>
        <begin position="6"/>
        <end position="100"/>
    </location>
</feature>
<keyword evidence="3" id="KW-0804">Transcription</keyword>
<evidence type="ECO:0000313" key="6">
    <source>
        <dbReference type="Proteomes" id="UP000702952"/>
    </source>
</evidence>
<dbReference type="PANTHER" id="PTHR43132:SF2">
    <property type="entry name" value="ARSENICAL RESISTANCE OPERON REPRESSOR ARSR-RELATED"/>
    <property type="match status" value="1"/>
</dbReference>